<dbReference type="AlphaFoldDB" id="A0A918THG4"/>
<reference evidence="2" key="2">
    <citation type="submission" date="2020-09" db="EMBL/GenBank/DDBJ databases">
        <authorList>
            <person name="Sun Q."/>
            <person name="Kim S."/>
        </authorList>
    </citation>
    <scope>NUCLEOTIDE SEQUENCE</scope>
    <source>
        <strain evidence="2">KCTC 23310</strain>
    </source>
</reference>
<name>A0A918THG4_9RHOB</name>
<comment type="caution">
    <text evidence="2">The sequence shown here is derived from an EMBL/GenBank/DDBJ whole genome shotgun (WGS) entry which is preliminary data.</text>
</comment>
<feature type="signal peptide" evidence="1">
    <location>
        <begin position="1"/>
        <end position="20"/>
    </location>
</feature>
<protein>
    <recommendedName>
        <fullName evidence="4">DUF2927 domain-containing protein</fullName>
    </recommendedName>
</protein>
<dbReference type="Proteomes" id="UP000638981">
    <property type="component" value="Unassembled WGS sequence"/>
</dbReference>
<evidence type="ECO:0000256" key="1">
    <source>
        <dbReference type="SAM" id="SignalP"/>
    </source>
</evidence>
<accession>A0A918THG4</accession>
<reference evidence="2" key="1">
    <citation type="journal article" date="2014" name="Int. J. Syst. Evol. Microbiol.">
        <title>Complete genome sequence of Corynebacterium casei LMG S-19264T (=DSM 44701T), isolated from a smear-ripened cheese.</title>
        <authorList>
            <consortium name="US DOE Joint Genome Institute (JGI-PGF)"/>
            <person name="Walter F."/>
            <person name="Albersmeier A."/>
            <person name="Kalinowski J."/>
            <person name="Ruckert C."/>
        </authorList>
    </citation>
    <scope>NUCLEOTIDE SEQUENCE</scope>
    <source>
        <strain evidence="2">KCTC 23310</strain>
    </source>
</reference>
<organism evidence="2 3">
    <name type="scientific">Neogemmobacter tilapiae</name>
    <dbReference type="NCBI Taxonomy" id="875041"/>
    <lineage>
        <taxon>Bacteria</taxon>
        <taxon>Pseudomonadati</taxon>
        <taxon>Pseudomonadota</taxon>
        <taxon>Alphaproteobacteria</taxon>
        <taxon>Rhodobacterales</taxon>
        <taxon>Paracoccaceae</taxon>
        <taxon>Neogemmobacter</taxon>
    </lineage>
</organism>
<evidence type="ECO:0000313" key="2">
    <source>
        <dbReference type="EMBL" id="GHC49361.1"/>
    </source>
</evidence>
<feature type="chain" id="PRO_5036712778" description="DUF2927 domain-containing protein" evidence="1">
    <location>
        <begin position="21"/>
        <end position="267"/>
    </location>
</feature>
<dbReference type="EMBL" id="BMYJ01000002">
    <property type="protein sequence ID" value="GHC49361.1"/>
    <property type="molecule type" value="Genomic_DNA"/>
</dbReference>
<keyword evidence="3" id="KW-1185">Reference proteome</keyword>
<evidence type="ECO:0000313" key="3">
    <source>
        <dbReference type="Proteomes" id="UP000638981"/>
    </source>
</evidence>
<proteinExistence type="predicted"/>
<gene>
    <name evidence="2" type="ORF">GCM10007315_09390</name>
</gene>
<evidence type="ECO:0008006" key="4">
    <source>
        <dbReference type="Google" id="ProtNLM"/>
    </source>
</evidence>
<sequence length="267" mass="29988">MRLFTLLLALLTVLSAPTWAQEKSLNQQILEILQSDRNTVRKWTFPPSIIVVHRGDPYRELVDAKFAEINAKVPGLPGELSATYFDLDQIEGSLFGQARYRIRDSRKTGEFPSVGRLYLGPRDTPQEVELTANIFIFLVGLEEGVLFGALTDSNLHEFSEGGVEACFYASKSKNNQMVVANIFIDVNRASDMLHACLHEELTHSLGLLNDSVNSPTFSYDNTVLDRPDLSPDFRLLRALYSAQVRPGDPPQKVADIYMELLLQDARQ</sequence>
<keyword evidence="1" id="KW-0732">Signal</keyword>
<dbReference type="InterPro" id="IPR021323">
    <property type="entry name" value="DUF2927"/>
</dbReference>
<dbReference type="Pfam" id="PF11150">
    <property type="entry name" value="DUF2927"/>
    <property type="match status" value="1"/>
</dbReference>